<sequence>MKNKHSHQDEPDMISIFIGTWNMGSVPPPKNITSWFTSKGLGKTLDEVTVTIPHDIYVFGTQENSLGDKEWVDFLRGVLKDFTEVEYRPVAMQSLWNIKVVVLVKPEHENRISHVSTSSVKTGIANTLGNKGAVGVSFMFNGTSFGFVNCHLTSGNEKTARRNQNYLDILRLLSLGDKQLSSFDISLRFTHLFWFGDLNYRLDMDIQEILNYISRKELEPLLKVDQLNLEKEKHKVFLRFGEEEITFPPTYRYERGSRDTYVWHKQKPTGVRTNVPSWCDRILWKSYPETHINCNAYGCTDDIVTSDHSPVFSSFEVGVTSQFVSKKGLSKSSEQAYIEFESIEAIVKTASRTKFFIEFYSTCLEEFKKSFENDSQSSDNINFLKVQWSSRQLPTLKPILSEIEYLQDQHLLLTVKSLDGYESYGECVIALKSMIGSTAQQFLTYLSHRGEETGNIRGSMKVRVPAERLGTRERLYEWISIDKDETGAGKGKVPLGARANQDYAKSTGRKPTSTEPPPTLSPTTITTLAKLPEEPEKVNPSPNPRPPAPHRGTTREEPTPSRSKVEVTVEAPLKNSFNNPAYYVLEGVPHQLLVPADPGKPPAPKAKVQVAVPERRRHPSSGQAPPCRGEESSSDEDSGTLNLPPPDFPPPPLPRELEGSPNPLVMSIPAPVGREEAKPRLTFGESPPPKLHPRPSASTTGLGFGLEAPGGTSSGGGLLDDRSCSVLQMAKTLSEVDYAGGKGRVVPPQPLLAKGGRLELPPCCLPPDYGRPITFPPHSIRESIQEDLAEEVVPSWWSHPKGAGLTLWVLSPPQALCQAGRSVGAVPGVGEWLRALGLERYEEGLVRNGWDDLEFLSDITEEDLEEAGVLEPGHKRVLLESLQLRK</sequence>
<accession>A0A7K9TAC8</accession>
<keyword evidence="10" id="KW-0727">SH2 domain</keyword>
<evidence type="ECO:0000256" key="4">
    <source>
        <dbReference type="ARBA" id="ARBA00008734"/>
    </source>
</evidence>
<dbReference type="Pfam" id="PF00536">
    <property type="entry name" value="SAM_1"/>
    <property type="match status" value="1"/>
</dbReference>
<feature type="non-terminal residue" evidence="16">
    <location>
        <position position="1"/>
    </location>
</feature>
<dbReference type="GO" id="GO:0016020">
    <property type="term" value="C:membrane"/>
    <property type="evidence" value="ECO:0007669"/>
    <property type="project" value="UniProtKB-SubCell"/>
</dbReference>
<dbReference type="GO" id="GO:0004445">
    <property type="term" value="F:inositol-polyphosphate 5-phosphatase activity"/>
    <property type="evidence" value="ECO:0007669"/>
    <property type="project" value="TreeGrafter"/>
</dbReference>
<evidence type="ECO:0000256" key="5">
    <source>
        <dbReference type="ARBA" id="ARBA00012981"/>
    </source>
</evidence>
<evidence type="ECO:0000256" key="12">
    <source>
        <dbReference type="ARBA" id="ARBA00023212"/>
    </source>
</evidence>
<reference evidence="16 17" key="1">
    <citation type="submission" date="2019-09" db="EMBL/GenBank/DDBJ databases">
        <title>Bird 10,000 Genomes (B10K) Project - Family phase.</title>
        <authorList>
            <person name="Zhang G."/>
        </authorList>
    </citation>
    <scope>NUCLEOTIDE SEQUENCE [LARGE SCALE GENOMIC DNA]</scope>
    <source>
        <strain evidence="16">B10K-DU-001-62</strain>
        <tissue evidence="16">Muscle</tissue>
    </source>
</reference>
<evidence type="ECO:0000256" key="1">
    <source>
        <dbReference type="ARBA" id="ARBA00004123"/>
    </source>
</evidence>
<dbReference type="InterPro" id="IPR057509">
    <property type="entry name" value="C2_SHIP1-2_2nd"/>
</dbReference>
<keyword evidence="12" id="KW-0206">Cytoskeleton</keyword>
<comment type="similarity">
    <text evidence="4">Belongs to the inositol 1,4,5-trisphosphate 5-phosphatase family.</text>
</comment>
<evidence type="ECO:0000256" key="11">
    <source>
        <dbReference type="ARBA" id="ARBA00023136"/>
    </source>
</evidence>
<keyword evidence="8" id="KW-0378">Hydrolase</keyword>
<keyword evidence="7" id="KW-0597">Phosphoprotein</keyword>
<feature type="non-terminal residue" evidence="16">
    <location>
        <position position="886"/>
    </location>
</feature>
<feature type="domain" description="SAM" evidence="15">
    <location>
        <begin position="824"/>
        <end position="886"/>
    </location>
</feature>
<keyword evidence="13" id="KW-0539">Nucleus</keyword>
<dbReference type="SUPFAM" id="SSF56219">
    <property type="entry name" value="DNase I-like"/>
    <property type="match status" value="1"/>
</dbReference>
<dbReference type="PANTHER" id="PTHR46051">
    <property type="entry name" value="SH2 DOMAIN-CONTAINING PROTEIN"/>
    <property type="match status" value="1"/>
</dbReference>
<dbReference type="GO" id="GO:0050776">
    <property type="term" value="P:regulation of immune response"/>
    <property type="evidence" value="ECO:0007669"/>
    <property type="project" value="TreeGrafter"/>
</dbReference>
<dbReference type="Pfam" id="PF24147">
    <property type="entry name" value="C2_SHIP1-2_2nd"/>
    <property type="match status" value="1"/>
</dbReference>
<evidence type="ECO:0000256" key="10">
    <source>
        <dbReference type="ARBA" id="ARBA00022999"/>
    </source>
</evidence>
<evidence type="ECO:0000256" key="3">
    <source>
        <dbReference type="ARBA" id="ARBA00004245"/>
    </source>
</evidence>
<dbReference type="InterPro" id="IPR013761">
    <property type="entry name" value="SAM/pointed_sf"/>
</dbReference>
<comment type="caution">
    <text evidence="16">The sequence shown here is derived from an EMBL/GenBank/DDBJ whole genome shotgun (WGS) entry which is preliminary data.</text>
</comment>
<evidence type="ECO:0000313" key="16">
    <source>
        <dbReference type="EMBL" id="NXI45294.1"/>
    </source>
</evidence>
<keyword evidence="6" id="KW-0963">Cytoplasm</keyword>
<feature type="region of interest" description="Disordered" evidence="14">
    <location>
        <begin position="487"/>
        <end position="571"/>
    </location>
</feature>
<gene>
    <name evidence="16" type="primary">Inppl1_1</name>
    <name evidence="16" type="ORF">GALDEA_R16127</name>
</gene>
<keyword evidence="11" id="KW-0472">Membrane</keyword>
<dbReference type="InterPro" id="IPR000300">
    <property type="entry name" value="IPPc"/>
</dbReference>
<evidence type="ECO:0000259" key="15">
    <source>
        <dbReference type="PROSITE" id="PS50105"/>
    </source>
</evidence>
<dbReference type="Gene3D" id="3.60.10.10">
    <property type="entry name" value="Endonuclease/exonuclease/phosphatase"/>
    <property type="match status" value="1"/>
</dbReference>
<evidence type="ECO:0000256" key="13">
    <source>
        <dbReference type="ARBA" id="ARBA00023242"/>
    </source>
</evidence>
<dbReference type="EC" id="3.1.3.86" evidence="5"/>
<dbReference type="SMART" id="SM00454">
    <property type="entry name" value="SAM"/>
    <property type="match status" value="1"/>
</dbReference>
<keyword evidence="17" id="KW-1185">Reference proteome</keyword>
<feature type="compositionally biased region" description="Basic and acidic residues" evidence="14">
    <location>
        <begin position="553"/>
        <end position="567"/>
    </location>
</feature>
<comment type="subcellular location">
    <subcellularLocation>
        <location evidence="3">Cytoplasm</location>
        <location evidence="3">Cytoskeleton</location>
    </subcellularLocation>
    <subcellularLocation>
        <location evidence="2">Membrane</location>
        <topology evidence="2">Peripheral membrane protein</topology>
    </subcellularLocation>
    <subcellularLocation>
        <location evidence="1">Nucleus</location>
    </subcellularLocation>
</comment>
<dbReference type="AlphaFoldDB" id="A0A7K9TAC8"/>
<evidence type="ECO:0000256" key="8">
    <source>
        <dbReference type="ARBA" id="ARBA00022801"/>
    </source>
</evidence>
<dbReference type="GO" id="GO:0005634">
    <property type="term" value="C:nucleus"/>
    <property type="evidence" value="ECO:0007669"/>
    <property type="project" value="UniProtKB-SubCell"/>
</dbReference>
<evidence type="ECO:0000256" key="9">
    <source>
        <dbReference type="ARBA" id="ARBA00022859"/>
    </source>
</evidence>
<keyword evidence="9" id="KW-0391">Immunity</keyword>
<evidence type="ECO:0000256" key="2">
    <source>
        <dbReference type="ARBA" id="ARBA00004170"/>
    </source>
</evidence>
<dbReference type="GO" id="GO:0005856">
    <property type="term" value="C:cytoskeleton"/>
    <property type="evidence" value="ECO:0007669"/>
    <property type="project" value="UniProtKB-SubCell"/>
</dbReference>
<dbReference type="FunFam" id="3.60.10.10:FF:000005">
    <property type="entry name" value="phosphatidylinositol 3,4,5-trisphosphate 5-phosphatase 1"/>
    <property type="match status" value="1"/>
</dbReference>
<name>A0A7K9TAC8_9PICI</name>
<dbReference type="SUPFAM" id="SSF47769">
    <property type="entry name" value="SAM/Pointed domain"/>
    <property type="match status" value="1"/>
</dbReference>
<dbReference type="PROSITE" id="PS50105">
    <property type="entry name" value="SAM_DOMAIN"/>
    <property type="match status" value="1"/>
</dbReference>
<evidence type="ECO:0000256" key="7">
    <source>
        <dbReference type="ARBA" id="ARBA00022553"/>
    </source>
</evidence>
<dbReference type="GO" id="GO:0046856">
    <property type="term" value="P:phosphatidylinositol dephosphorylation"/>
    <property type="evidence" value="ECO:0007669"/>
    <property type="project" value="InterPro"/>
</dbReference>
<dbReference type="InterPro" id="IPR001660">
    <property type="entry name" value="SAM"/>
</dbReference>
<dbReference type="GO" id="GO:0005829">
    <property type="term" value="C:cytosol"/>
    <property type="evidence" value="ECO:0007669"/>
    <property type="project" value="TreeGrafter"/>
</dbReference>
<evidence type="ECO:0000313" key="17">
    <source>
        <dbReference type="Proteomes" id="UP000566440"/>
    </source>
</evidence>
<evidence type="ECO:0000256" key="14">
    <source>
        <dbReference type="SAM" id="MobiDB-lite"/>
    </source>
</evidence>
<feature type="region of interest" description="Disordered" evidence="14">
    <location>
        <begin position="595"/>
        <end position="704"/>
    </location>
</feature>
<organism evidence="16 17">
    <name type="scientific">Galbula dea</name>
    <dbReference type="NCBI Taxonomy" id="1109041"/>
    <lineage>
        <taxon>Eukaryota</taxon>
        <taxon>Metazoa</taxon>
        <taxon>Chordata</taxon>
        <taxon>Craniata</taxon>
        <taxon>Vertebrata</taxon>
        <taxon>Euteleostomi</taxon>
        <taxon>Archelosauria</taxon>
        <taxon>Archosauria</taxon>
        <taxon>Dinosauria</taxon>
        <taxon>Saurischia</taxon>
        <taxon>Theropoda</taxon>
        <taxon>Coelurosauria</taxon>
        <taxon>Aves</taxon>
        <taxon>Neognathae</taxon>
        <taxon>Neoaves</taxon>
        <taxon>Telluraves</taxon>
        <taxon>Coraciimorphae</taxon>
        <taxon>Piciformes</taxon>
        <taxon>Galbulidae</taxon>
        <taxon>Galbula</taxon>
    </lineage>
</organism>
<dbReference type="GO" id="GO:0034485">
    <property type="term" value="F:phosphatidylinositol-3,4,5-trisphosphate 5-phosphatase activity"/>
    <property type="evidence" value="ECO:0007669"/>
    <property type="project" value="UniProtKB-EC"/>
</dbReference>
<dbReference type="Gene3D" id="1.10.150.50">
    <property type="entry name" value="Transcription Factor, Ets-1"/>
    <property type="match status" value="1"/>
</dbReference>
<dbReference type="GO" id="GO:0043569">
    <property type="term" value="P:negative regulation of insulin-like growth factor receptor signaling pathway"/>
    <property type="evidence" value="ECO:0007669"/>
    <property type="project" value="TreeGrafter"/>
</dbReference>
<proteinExistence type="inferred from homology"/>
<dbReference type="SMART" id="SM00128">
    <property type="entry name" value="IPPc"/>
    <property type="match status" value="1"/>
</dbReference>
<dbReference type="Proteomes" id="UP000566440">
    <property type="component" value="Unassembled WGS sequence"/>
</dbReference>
<dbReference type="OrthoDB" id="7862313at2759"/>
<dbReference type="PANTHER" id="PTHR46051:SF2">
    <property type="entry name" value="PHOSPHATIDYLINOSITOL 3,4,5-TRISPHOSPHATE 5-PHOSPHATASE 2"/>
    <property type="match status" value="1"/>
</dbReference>
<dbReference type="Pfam" id="PF22669">
    <property type="entry name" value="Exo_endo_phos2"/>
    <property type="match status" value="1"/>
</dbReference>
<feature type="compositionally biased region" description="Pro residues" evidence="14">
    <location>
        <begin position="643"/>
        <end position="654"/>
    </location>
</feature>
<dbReference type="EMBL" id="VWZX01008951">
    <property type="protein sequence ID" value="NXI45294.1"/>
    <property type="molecule type" value="Genomic_DNA"/>
</dbReference>
<dbReference type="InterPro" id="IPR036691">
    <property type="entry name" value="Endo/exonu/phosph_ase_sf"/>
</dbReference>
<evidence type="ECO:0000256" key="6">
    <source>
        <dbReference type="ARBA" id="ARBA00022490"/>
    </source>
</evidence>
<dbReference type="GO" id="GO:0002376">
    <property type="term" value="P:immune system process"/>
    <property type="evidence" value="ECO:0007669"/>
    <property type="project" value="UniProtKB-KW"/>
</dbReference>
<protein>
    <recommendedName>
        <fullName evidence="5">phosphatidylinositol-3,4,5-trisphosphate 5-phosphatase</fullName>
        <ecNumber evidence="5">3.1.3.86</ecNumber>
    </recommendedName>
</protein>